<keyword evidence="8" id="KW-1185">Reference proteome</keyword>
<proteinExistence type="predicted"/>
<feature type="transmembrane region" description="Helical" evidence="5">
    <location>
        <begin position="158"/>
        <end position="176"/>
    </location>
</feature>
<comment type="subcellular location">
    <subcellularLocation>
        <location evidence="1">Membrane</location>
        <topology evidence="1">Multi-pass membrane protein</topology>
    </subcellularLocation>
</comment>
<feature type="domain" description="ABC-2 type transporter transmembrane" evidence="6">
    <location>
        <begin position="66"/>
        <end position="255"/>
    </location>
</feature>
<keyword evidence="4 5" id="KW-0472">Membrane</keyword>
<dbReference type="STRING" id="695939.SAMN00790413_00177"/>
<dbReference type="GO" id="GO:0043190">
    <property type="term" value="C:ATP-binding cassette (ABC) transporter complex"/>
    <property type="evidence" value="ECO:0007669"/>
    <property type="project" value="InterPro"/>
</dbReference>
<dbReference type="PANTHER" id="PTHR43229:SF2">
    <property type="entry name" value="NODULATION PROTEIN J"/>
    <property type="match status" value="1"/>
</dbReference>
<dbReference type="RefSeq" id="WP_084047897.1">
    <property type="nucleotide sequence ID" value="NZ_FWWU01000009.1"/>
</dbReference>
<evidence type="ECO:0000256" key="4">
    <source>
        <dbReference type="ARBA" id="ARBA00023136"/>
    </source>
</evidence>
<organism evidence="7 8">
    <name type="scientific">Deinococcus hopiensis KR-140</name>
    <dbReference type="NCBI Taxonomy" id="695939"/>
    <lineage>
        <taxon>Bacteria</taxon>
        <taxon>Thermotogati</taxon>
        <taxon>Deinococcota</taxon>
        <taxon>Deinococci</taxon>
        <taxon>Deinococcales</taxon>
        <taxon>Deinococcaceae</taxon>
        <taxon>Deinococcus</taxon>
    </lineage>
</organism>
<keyword evidence="2 5" id="KW-0812">Transmembrane</keyword>
<evidence type="ECO:0000256" key="2">
    <source>
        <dbReference type="ARBA" id="ARBA00022692"/>
    </source>
</evidence>
<dbReference type="PANTHER" id="PTHR43229">
    <property type="entry name" value="NODULATION PROTEIN J"/>
    <property type="match status" value="1"/>
</dbReference>
<dbReference type="EMBL" id="FWWU01000009">
    <property type="protein sequence ID" value="SMB88782.1"/>
    <property type="molecule type" value="Genomic_DNA"/>
</dbReference>
<dbReference type="Proteomes" id="UP000192582">
    <property type="component" value="Unassembled WGS sequence"/>
</dbReference>
<reference evidence="7 8" key="1">
    <citation type="submission" date="2017-04" db="EMBL/GenBank/DDBJ databases">
        <authorList>
            <person name="Afonso C.L."/>
            <person name="Miller P.J."/>
            <person name="Scott M.A."/>
            <person name="Spackman E."/>
            <person name="Goraichik I."/>
            <person name="Dimitrov K.M."/>
            <person name="Suarez D.L."/>
            <person name="Swayne D.E."/>
        </authorList>
    </citation>
    <scope>NUCLEOTIDE SEQUENCE [LARGE SCALE GENOMIC DNA]</scope>
    <source>
        <strain evidence="7 8">KR-140</strain>
    </source>
</reference>
<evidence type="ECO:0000256" key="1">
    <source>
        <dbReference type="ARBA" id="ARBA00004141"/>
    </source>
</evidence>
<name>A0A1W1V5X6_9DEIO</name>
<dbReference type="GO" id="GO:0140359">
    <property type="term" value="F:ABC-type transporter activity"/>
    <property type="evidence" value="ECO:0007669"/>
    <property type="project" value="InterPro"/>
</dbReference>
<dbReference type="AlphaFoldDB" id="A0A1W1V5X6"/>
<accession>A0A1W1V5X6</accession>
<sequence length="265" mass="28109">MTTLTPTLTTTPRRAPTLPLLGQLVLAELRRMIRNPMFAMGTLGFPLIFFALFGLPNVHEKTDAGVSVGQYLLVSFGTYSLLSLAMFSFGAAVAAERTGGWLRLMRAAPLPAPLYLTGKVVAALCFSAVSLTALYLFGHVAGGVTFPLGEGLRIAGELLLGMIPLIALGLCIGFLATPTSASVVAQIISVLMSFGSGLFMPLDQLPKVVQNLAPYLPSYHLGQLGWTAVEGQGGSAVHWAWLAGYTVVLGLLAAWAYRRDEARGQ</sequence>
<feature type="transmembrane region" description="Helical" evidence="5">
    <location>
        <begin position="76"/>
        <end position="95"/>
    </location>
</feature>
<feature type="transmembrane region" description="Helical" evidence="5">
    <location>
        <begin position="183"/>
        <end position="202"/>
    </location>
</feature>
<dbReference type="InterPro" id="IPR051784">
    <property type="entry name" value="Nod_factor_ABC_transporter"/>
</dbReference>
<dbReference type="Pfam" id="PF12698">
    <property type="entry name" value="ABC2_membrane_3"/>
    <property type="match status" value="1"/>
</dbReference>
<evidence type="ECO:0000256" key="5">
    <source>
        <dbReference type="SAM" id="Phobius"/>
    </source>
</evidence>
<keyword evidence="3 5" id="KW-1133">Transmembrane helix</keyword>
<feature type="transmembrane region" description="Helical" evidence="5">
    <location>
        <begin position="37"/>
        <end position="56"/>
    </location>
</feature>
<gene>
    <name evidence="7" type="ORF">SAMN00790413_00177</name>
</gene>
<dbReference type="InterPro" id="IPR013525">
    <property type="entry name" value="ABC2_TM"/>
</dbReference>
<protein>
    <submittedName>
        <fullName evidence="7">ABC-2 type transport system permease protein</fullName>
    </submittedName>
</protein>
<evidence type="ECO:0000313" key="8">
    <source>
        <dbReference type="Proteomes" id="UP000192582"/>
    </source>
</evidence>
<dbReference type="InterPro" id="IPR000412">
    <property type="entry name" value="ABC_2_transport"/>
</dbReference>
<evidence type="ECO:0000313" key="7">
    <source>
        <dbReference type="EMBL" id="SMB88782.1"/>
    </source>
</evidence>
<feature type="transmembrane region" description="Helical" evidence="5">
    <location>
        <begin position="239"/>
        <end position="257"/>
    </location>
</feature>
<evidence type="ECO:0000259" key="6">
    <source>
        <dbReference type="Pfam" id="PF12698"/>
    </source>
</evidence>
<dbReference type="PIRSF" id="PIRSF006648">
    <property type="entry name" value="DrrB"/>
    <property type="match status" value="1"/>
</dbReference>
<feature type="transmembrane region" description="Helical" evidence="5">
    <location>
        <begin position="116"/>
        <end position="138"/>
    </location>
</feature>
<dbReference type="OrthoDB" id="63188at2"/>
<evidence type="ECO:0000256" key="3">
    <source>
        <dbReference type="ARBA" id="ARBA00022989"/>
    </source>
</evidence>